<dbReference type="GO" id="GO:0005681">
    <property type="term" value="C:spliceosomal complex"/>
    <property type="evidence" value="ECO:0007669"/>
    <property type="project" value="TreeGrafter"/>
</dbReference>
<dbReference type="AlphaFoldDB" id="A0A1Q3DBR8"/>
<comment type="subcellular location">
    <subcellularLocation>
        <location evidence="1">Nucleus</location>
    </subcellularLocation>
</comment>
<evidence type="ECO:0000256" key="3">
    <source>
        <dbReference type="ARBA" id="ARBA00023242"/>
    </source>
</evidence>
<dbReference type="FunCoup" id="A0A1Q3DBR8">
    <property type="interactions" value="3094"/>
</dbReference>
<dbReference type="InterPro" id="IPR026822">
    <property type="entry name" value="Spp2/MOS2_G-patch"/>
</dbReference>
<evidence type="ECO:0000256" key="1">
    <source>
        <dbReference type="ARBA" id="ARBA00004123"/>
    </source>
</evidence>
<dbReference type="OrthoDB" id="5577072at2759"/>
<name>A0A1Q3DBR8_CEPFO</name>
<proteinExistence type="inferred from homology"/>
<dbReference type="InterPro" id="IPR005824">
    <property type="entry name" value="KOW"/>
</dbReference>
<dbReference type="PANTHER" id="PTHR15818:SF2">
    <property type="entry name" value="G-PATCH DOMAIN AND KOW MOTIFS-CONTAINING PROTEIN"/>
    <property type="match status" value="1"/>
</dbReference>
<dbReference type="InParanoid" id="A0A1Q3DBR8"/>
<comment type="caution">
    <text evidence="6">The sequence shown here is derived from an EMBL/GenBank/DDBJ whole genome shotgun (WGS) entry which is preliminary data.</text>
</comment>
<evidence type="ECO:0000259" key="5">
    <source>
        <dbReference type="PROSITE" id="PS50174"/>
    </source>
</evidence>
<dbReference type="STRING" id="3775.A0A1Q3DBR8"/>
<dbReference type="Proteomes" id="UP000187406">
    <property type="component" value="Unassembled WGS sequence"/>
</dbReference>
<keyword evidence="7" id="KW-1185">Reference proteome</keyword>
<dbReference type="Pfam" id="PF25088">
    <property type="entry name" value="GPKOW_C"/>
    <property type="match status" value="1"/>
</dbReference>
<dbReference type="GO" id="GO:0003676">
    <property type="term" value="F:nucleic acid binding"/>
    <property type="evidence" value="ECO:0007669"/>
    <property type="project" value="InterPro"/>
</dbReference>
<keyword evidence="3" id="KW-0539">Nucleus</keyword>
<evidence type="ECO:0000256" key="4">
    <source>
        <dbReference type="SAM" id="MobiDB-lite"/>
    </source>
</evidence>
<feature type="region of interest" description="Disordered" evidence="4">
    <location>
        <begin position="304"/>
        <end position="334"/>
    </location>
</feature>
<dbReference type="PANTHER" id="PTHR15818">
    <property type="entry name" value="G PATCH AND KOW-CONTAINING"/>
    <property type="match status" value="1"/>
</dbReference>
<dbReference type="SMART" id="SM00739">
    <property type="entry name" value="KOW"/>
    <property type="match status" value="2"/>
</dbReference>
<gene>
    <name evidence="6" type="ORF">CFOL_v3_33122</name>
</gene>
<sequence>MKLSFSLPPKHTSKSNPKPPQNFTQDHINDNNDNKEFVVEFDATKTTTNSSSSKIGHVIPPISNEWQPVKKKLKNIDLPMLQSSASRDLEFELESSTTDHHRDAAVNPTSYGLNIRQRTDASDARPEIERSRSYDPVETVLLRKLKMDLDRLPDHRGLEEFEDMPVEGFGAALLAGYGWYQGRGIGRNAKGDVKVTEIKRRTDKEGLGFDLSQIKAGSNSEKQRDDGFLVGKLVRVIGGRDMGLKGTIVEISGSEWVVLKLEEVDERVKVGIVDIAHLGSKEEDKCLRKLTELKIQQEKHLSKLSDYRDDRDNGSKQSSERRSRENGGEMKVEKERMRVDKGRVSWLRSHIRVRVISKGLKGGKLYLKKGVVVDVVGPMVCDVSMDEDKELIQGVDQEFLETALPRRGGPVLVLQGKHKGAYGSLVVRNSDRETGVVRDADSQELLNVRLEQIAEYVGDPSYLGY</sequence>
<evidence type="ECO:0000256" key="2">
    <source>
        <dbReference type="ARBA" id="ARBA00010966"/>
    </source>
</evidence>
<dbReference type="InterPro" id="IPR000467">
    <property type="entry name" value="G_patch_dom"/>
</dbReference>
<dbReference type="GO" id="GO:0000398">
    <property type="term" value="P:mRNA splicing, via spliceosome"/>
    <property type="evidence" value="ECO:0007669"/>
    <property type="project" value="InterPro"/>
</dbReference>
<feature type="region of interest" description="Disordered" evidence="4">
    <location>
        <begin position="1"/>
        <end position="34"/>
    </location>
</feature>
<dbReference type="Pfam" id="PF00467">
    <property type="entry name" value="KOW"/>
    <property type="match status" value="1"/>
</dbReference>
<dbReference type="Gene3D" id="2.30.30.140">
    <property type="match status" value="1"/>
</dbReference>
<reference evidence="7" key="1">
    <citation type="submission" date="2016-04" db="EMBL/GenBank/DDBJ databases">
        <title>Cephalotus genome sequencing.</title>
        <authorList>
            <person name="Fukushima K."/>
            <person name="Hasebe M."/>
            <person name="Fang X."/>
        </authorList>
    </citation>
    <scope>NUCLEOTIDE SEQUENCE [LARGE SCALE GENOMIC DNA]</scope>
    <source>
        <strain evidence="7">cv. St1</strain>
    </source>
</reference>
<accession>A0A1Q3DBR8</accession>
<dbReference type="InterPro" id="IPR045166">
    <property type="entry name" value="Spp2-like"/>
</dbReference>
<organism evidence="6 7">
    <name type="scientific">Cephalotus follicularis</name>
    <name type="common">Albany pitcher plant</name>
    <dbReference type="NCBI Taxonomy" id="3775"/>
    <lineage>
        <taxon>Eukaryota</taxon>
        <taxon>Viridiplantae</taxon>
        <taxon>Streptophyta</taxon>
        <taxon>Embryophyta</taxon>
        <taxon>Tracheophyta</taxon>
        <taxon>Spermatophyta</taxon>
        <taxon>Magnoliopsida</taxon>
        <taxon>eudicotyledons</taxon>
        <taxon>Gunneridae</taxon>
        <taxon>Pentapetalae</taxon>
        <taxon>rosids</taxon>
        <taxon>fabids</taxon>
        <taxon>Oxalidales</taxon>
        <taxon>Cephalotaceae</taxon>
        <taxon>Cephalotus</taxon>
    </lineage>
</organism>
<comment type="similarity">
    <text evidence="2">Belongs to the MOS2 family.</text>
</comment>
<dbReference type="EMBL" id="BDDD01005689">
    <property type="protein sequence ID" value="GAV89708.1"/>
    <property type="molecule type" value="Genomic_DNA"/>
</dbReference>
<dbReference type="Pfam" id="PF12656">
    <property type="entry name" value="G-patch_2"/>
    <property type="match status" value="1"/>
</dbReference>
<feature type="domain" description="G-patch" evidence="5">
    <location>
        <begin position="166"/>
        <end position="212"/>
    </location>
</feature>
<evidence type="ECO:0000313" key="6">
    <source>
        <dbReference type="EMBL" id="GAV89708.1"/>
    </source>
</evidence>
<dbReference type="SMART" id="SM00443">
    <property type="entry name" value="G_patch"/>
    <property type="match status" value="1"/>
</dbReference>
<protein>
    <submittedName>
        <fullName evidence="6">KOW domain-containing protein/G-patch_2 domain-containing protein</fullName>
    </submittedName>
</protein>
<dbReference type="PROSITE" id="PS50174">
    <property type="entry name" value="G_PATCH"/>
    <property type="match status" value="1"/>
</dbReference>
<evidence type="ECO:0000313" key="7">
    <source>
        <dbReference type="Proteomes" id="UP000187406"/>
    </source>
</evidence>